<evidence type="ECO:0000313" key="4">
    <source>
        <dbReference type="Proteomes" id="UP000199259"/>
    </source>
</evidence>
<evidence type="ECO:0000259" key="2">
    <source>
        <dbReference type="Pfam" id="PF07670"/>
    </source>
</evidence>
<reference evidence="3 4" key="1">
    <citation type="submission" date="2016-10" db="EMBL/GenBank/DDBJ databases">
        <authorList>
            <person name="Varghese N."/>
            <person name="Submissions S."/>
        </authorList>
    </citation>
    <scope>NUCLEOTIDE SEQUENCE [LARGE SCALE GENOMIC DNA]</scope>
    <source>
        <strain evidence="3 4">PL 12/M</strain>
    </source>
</reference>
<feature type="transmembrane region" description="Helical" evidence="1">
    <location>
        <begin position="246"/>
        <end position="267"/>
    </location>
</feature>
<accession>A0A7Z7AZI7</accession>
<dbReference type="Proteomes" id="UP000199259">
    <property type="component" value="Unassembled WGS sequence"/>
</dbReference>
<feature type="domain" description="Nucleoside transporter/FeoB GTPase Gate" evidence="2">
    <location>
        <begin position="13"/>
        <end position="116"/>
    </location>
</feature>
<dbReference type="InterPro" id="IPR011642">
    <property type="entry name" value="Gate_dom"/>
</dbReference>
<dbReference type="AlphaFoldDB" id="A0A7Z7AZI7"/>
<dbReference type="OrthoDB" id="51620at2157"/>
<feature type="transmembrane region" description="Helical" evidence="1">
    <location>
        <begin position="178"/>
        <end position="196"/>
    </location>
</feature>
<protein>
    <recommendedName>
        <fullName evidence="2">Nucleoside transporter/FeoB GTPase Gate domain-containing protein</fullName>
    </recommendedName>
</protein>
<sequence length="312" mass="34343">MFSIFLKVLDFAIPILIMIFVGLFGTGILIELGFMQKFSGLVRPLFKYTNLPDTCASSFLVAMGSTVAANSMVVNFKENGCINEKETMLCAVLNSTPAYIREIITYQIPIVLPALGPIVGGFYVMVFIITAIVKISAVIILSKIFLEKNNCMYDEKVADKKVTLTEAIKKSLKRNKKLFKKIAIIYLSMTTLVFYLKENGAFEIFSVLPLADIFGIPSESIVPLTSYVASPILGISLLGPMISNNGISYVQAMIVLMLGSMFMLPLFSIRTLLPRYVSIFGPKTGVKIVAFSTGISVIVRFCFLIILLTIAN</sequence>
<keyword evidence="1" id="KW-1133">Transmembrane helix</keyword>
<dbReference type="PANTHER" id="PTHR38139:SF1">
    <property type="entry name" value="NUCLEOSIDE TRANSPORTER_FEOB GTPASE GATE DOMAIN-CONTAINING PROTEIN"/>
    <property type="match status" value="1"/>
</dbReference>
<dbReference type="InterPro" id="IPR038880">
    <property type="entry name" value="MJ0871-like"/>
</dbReference>
<evidence type="ECO:0000256" key="1">
    <source>
        <dbReference type="SAM" id="Phobius"/>
    </source>
</evidence>
<feature type="transmembrane region" description="Helical" evidence="1">
    <location>
        <begin position="288"/>
        <end position="311"/>
    </location>
</feature>
<feature type="transmembrane region" description="Helical" evidence="1">
    <location>
        <begin position="12"/>
        <end position="34"/>
    </location>
</feature>
<gene>
    <name evidence="3" type="ORF">SAMN04488589_1563</name>
</gene>
<proteinExistence type="predicted"/>
<keyword evidence="1" id="KW-0812">Transmembrane</keyword>
<name>A0A7Z7AZI7_9EURY</name>
<dbReference type="PANTHER" id="PTHR38139">
    <property type="entry name" value="GATE DOMAIN-CONTAINING PROTEIN"/>
    <property type="match status" value="1"/>
</dbReference>
<comment type="caution">
    <text evidence="3">The sequence shown here is derived from an EMBL/GenBank/DDBJ whole genome shotgun (WGS) entry which is preliminary data.</text>
</comment>
<dbReference type="EMBL" id="FNCA01000004">
    <property type="protein sequence ID" value="SDF86149.1"/>
    <property type="molecule type" value="Genomic_DNA"/>
</dbReference>
<dbReference type="RefSeq" id="WP_091709902.1">
    <property type="nucleotide sequence ID" value="NZ_FNCA01000004.1"/>
</dbReference>
<evidence type="ECO:0000313" key="3">
    <source>
        <dbReference type="EMBL" id="SDF86149.1"/>
    </source>
</evidence>
<keyword evidence="1" id="KW-0472">Membrane</keyword>
<feature type="transmembrane region" description="Helical" evidence="1">
    <location>
        <begin position="55"/>
        <end position="74"/>
    </location>
</feature>
<organism evidence="3 4">
    <name type="scientific">Methanolobus vulcani</name>
    <dbReference type="NCBI Taxonomy" id="38026"/>
    <lineage>
        <taxon>Archaea</taxon>
        <taxon>Methanobacteriati</taxon>
        <taxon>Methanobacteriota</taxon>
        <taxon>Stenosarchaea group</taxon>
        <taxon>Methanomicrobia</taxon>
        <taxon>Methanosarcinales</taxon>
        <taxon>Methanosarcinaceae</taxon>
        <taxon>Methanolobus</taxon>
    </lineage>
</organism>
<feature type="transmembrane region" description="Helical" evidence="1">
    <location>
        <begin position="122"/>
        <end position="146"/>
    </location>
</feature>
<keyword evidence="4" id="KW-1185">Reference proteome</keyword>
<dbReference type="Pfam" id="PF07670">
    <property type="entry name" value="Gate"/>
    <property type="match status" value="1"/>
</dbReference>